<proteinExistence type="predicted"/>
<gene>
    <name evidence="3" type="ORF">GXW78_03650</name>
</gene>
<dbReference type="Proteomes" id="UP000698752">
    <property type="component" value="Unassembled WGS sequence"/>
</dbReference>
<dbReference type="NCBIfam" id="NF045780">
    <property type="entry name" value="TrlF_fam_ATP"/>
    <property type="match status" value="1"/>
</dbReference>
<keyword evidence="4" id="KW-1185">Reference proteome</keyword>
<evidence type="ECO:0000313" key="4">
    <source>
        <dbReference type="Proteomes" id="UP000698752"/>
    </source>
</evidence>
<dbReference type="SUPFAM" id="SSF52540">
    <property type="entry name" value="P-loop containing nucleoside triphosphate hydrolases"/>
    <property type="match status" value="1"/>
</dbReference>
<keyword evidence="1" id="KW-0175">Coiled coil</keyword>
<dbReference type="Gene3D" id="3.20.20.140">
    <property type="entry name" value="Metal-dependent hydrolases"/>
    <property type="match status" value="1"/>
</dbReference>
<dbReference type="CDD" id="cd00267">
    <property type="entry name" value="ABC_ATPase"/>
    <property type="match status" value="1"/>
</dbReference>
<evidence type="ECO:0000256" key="1">
    <source>
        <dbReference type="SAM" id="Coils"/>
    </source>
</evidence>
<dbReference type="PANTHER" id="PTHR32182:SF22">
    <property type="entry name" value="ATP-DEPENDENT ENDONUCLEASE, OLD FAMILY-RELATED"/>
    <property type="match status" value="1"/>
</dbReference>
<dbReference type="Gene3D" id="3.40.50.300">
    <property type="entry name" value="P-loop containing nucleotide triphosphate hydrolases"/>
    <property type="match status" value="2"/>
</dbReference>
<feature type="domain" description="ATPase AAA-type core" evidence="2">
    <location>
        <begin position="743"/>
        <end position="821"/>
    </location>
</feature>
<name>A0ABS5ECI5_9PROT</name>
<dbReference type="InterPro" id="IPR027417">
    <property type="entry name" value="P-loop_NTPase"/>
</dbReference>
<organism evidence="3 4">
    <name type="scientific">Neoroseomonas terrae</name>
    <dbReference type="NCBI Taxonomy" id="424799"/>
    <lineage>
        <taxon>Bacteria</taxon>
        <taxon>Pseudomonadati</taxon>
        <taxon>Pseudomonadota</taxon>
        <taxon>Alphaproteobacteria</taxon>
        <taxon>Acetobacterales</taxon>
        <taxon>Acetobacteraceae</taxon>
        <taxon>Neoroseomonas</taxon>
    </lineage>
</organism>
<dbReference type="Pfam" id="PF13304">
    <property type="entry name" value="AAA_21"/>
    <property type="match status" value="1"/>
</dbReference>
<comment type="caution">
    <text evidence="3">The sequence shown here is derived from an EMBL/GenBank/DDBJ whole genome shotgun (WGS) entry which is preliminary data.</text>
</comment>
<dbReference type="InterPro" id="IPR016195">
    <property type="entry name" value="Pol/histidinol_Pase-like"/>
</dbReference>
<accession>A0ABS5ECI5</accession>
<feature type="coiled-coil region" evidence="1">
    <location>
        <begin position="393"/>
        <end position="429"/>
    </location>
</feature>
<protein>
    <submittedName>
        <fullName evidence="3">AAA family ATPase</fullName>
    </submittedName>
</protein>
<evidence type="ECO:0000313" key="3">
    <source>
        <dbReference type="EMBL" id="MBR0648741.1"/>
    </source>
</evidence>
<reference evidence="4" key="1">
    <citation type="journal article" date="2021" name="Syst. Appl. Microbiol.">
        <title>Roseomonas hellenica sp. nov., isolated from roots of wild-growing Alkanna tinctoria.</title>
        <authorList>
            <person name="Rat A."/>
            <person name="Naranjo H.D."/>
            <person name="Lebbe L."/>
            <person name="Cnockaert M."/>
            <person name="Krigas N."/>
            <person name="Grigoriadou K."/>
            <person name="Maloupa E."/>
            <person name="Willems A."/>
        </authorList>
    </citation>
    <scope>NUCLEOTIDE SEQUENCE [LARGE SCALE GENOMIC DNA]</scope>
    <source>
        <strain evidence="4">LMG 31159</strain>
    </source>
</reference>
<dbReference type="EMBL" id="JAAEDI010000003">
    <property type="protein sequence ID" value="MBR0648741.1"/>
    <property type="molecule type" value="Genomic_DNA"/>
</dbReference>
<sequence length="892" mass="98538">MTDHHDVAFLPYVLEASRDAEGVPRLLVLPGIEITCSDSVQCLAIFDPTTTTAEWARLLHNLRNVVPAGDKEPHTSQTEHCGLTLTELFDAVEVDTVLRDCVLLIPHFGRETDHKTLNSPGHAPRAKELPFDGVYIECQYSELDVVTVAKIQGRIEEWGTRRRAILATGDNRFGDWRRLGLHECWIKLGENSVEAIRQAFLADEARIAYGPPERPTERVVEIEVKSKLTGDVPVRISFNDGYTALIGGRGSGKSSILEYLRFGLGRAERDFIGEDAPGRRPRDREVKLIEDTLKGGWVKVVLERDTVLETWTRHGDNPEDISVEQDGRDPEPLNILAARERFRARAFHQKELSTTMVDPVVAADNITGIAAAEVIEEKRRNELGIANSKRSVTTALQDAAAHWQAELEHLQAQSKVEDLRLRRAALTERMSQGGVTPEDVKTLAEAPKWDRAVNFIDAVERQVAADRERVKSLVETALGVEAGRFAEAMEFAHVQELAEKVAEARTAVGAALEPVLDLLGRLDSARSEMKRKFGLEHESFLVLYEQAKARQADHRALIVENEKLGTQLQVASVEQDRAAAAYAATLPALNRFATARGELVRLVGERHALLKRASDQVVEKSGGVLKARPKRDRKPIDCVQALCGLLEGSHFRNPEVHCDEWVGKAYEDGAIGWTAVCDTLVSIYKGKILAGSPVEPGAEASATIKDAFFGGRVEMTPNQINRAYAKLSDQTLGLVLAATPKDTINLTYVSNGQDIRFEEASPGQQASALLRLLLRQEAGTLIVDQPEDDLDNRVMMEIVELIRISKSNRQLIFATHNPNLVVNGDADKVITMTATVPEDRAGSDVPKVRVEVDGAIETPSIRQVITHIMEGGAKAFQLRARKYGRETIMVGS</sequence>
<dbReference type="SUPFAM" id="SSF89550">
    <property type="entry name" value="PHP domain-like"/>
    <property type="match status" value="1"/>
</dbReference>
<dbReference type="InterPro" id="IPR054787">
    <property type="entry name" value="TrlF_ATPase"/>
</dbReference>
<dbReference type="PANTHER" id="PTHR32182">
    <property type="entry name" value="DNA REPLICATION AND REPAIR PROTEIN RECF"/>
    <property type="match status" value="1"/>
</dbReference>
<evidence type="ECO:0000259" key="2">
    <source>
        <dbReference type="Pfam" id="PF13304"/>
    </source>
</evidence>
<dbReference type="InterPro" id="IPR003959">
    <property type="entry name" value="ATPase_AAA_core"/>
</dbReference>